<keyword evidence="3" id="KW-0813">Transport</keyword>
<organism evidence="10 11">
    <name type="scientific">Falsibacillus albus</name>
    <dbReference type="NCBI Taxonomy" id="2478915"/>
    <lineage>
        <taxon>Bacteria</taxon>
        <taxon>Bacillati</taxon>
        <taxon>Bacillota</taxon>
        <taxon>Bacilli</taxon>
        <taxon>Bacillales</taxon>
        <taxon>Bacillaceae</taxon>
        <taxon>Falsibacillus</taxon>
    </lineage>
</organism>
<evidence type="ECO:0000256" key="6">
    <source>
        <dbReference type="ARBA" id="ARBA00022989"/>
    </source>
</evidence>
<evidence type="ECO:0000256" key="4">
    <source>
        <dbReference type="ARBA" id="ARBA00022475"/>
    </source>
</evidence>
<evidence type="ECO:0000256" key="1">
    <source>
        <dbReference type="ARBA" id="ARBA00004651"/>
    </source>
</evidence>
<evidence type="ECO:0000256" key="5">
    <source>
        <dbReference type="ARBA" id="ARBA00022692"/>
    </source>
</evidence>
<dbReference type="InterPro" id="IPR051449">
    <property type="entry name" value="ABC-2_transporter_component"/>
</dbReference>
<name>A0A3L7JUU0_9BACI</name>
<feature type="transmembrane region" description="Helical" evidence="8">
    <location>
        <begin position="225"/>
        <end position="247"/>
    </location>
</feature>
<evidence type="ECO:0000256" key="8">
    <source>
        <dbReference type="SAM" id="Phobius"/>
    </source>
</evidence>
<feature type="transmembrane region" description="Helical" evidence="8">
    <location>
        <begin position="21"/>
        <end position="39"/>
    </location>
</feature>
<feature type="transmembrane region" description="Helical" evidence="8">
    <location>
        <begin position="312"/>
        <end position="334"/>
    </location>
</feature>
<comment type="subcellular location">
    <subcellularLocation>
        <location evidence="1">Cell membrane</location>
        <topology evidence="1">Multi-pass membrane protein</topology>
    </subcellularLocation>
</comment>
<evidence type="ECO:0000259" key="9">
    <source>
        <dbReference type="PROSITE" id="PS51012"/>
    </source>
</evidence>
<evidence type="ECO:0000256" key="2">
    <source>
        <dbReference type="ARBA" id="ARBA00007783"/>
    </source>
</evidence>
<gene>
    <name evidence="10" type="ORF">D9X91_17205</name>
</gene>
<reference evidence="10 11" key="1">
    <citation type="submission" date="2018-10" db="EMBL/GenBank/DDBJ databases">
        <title>Falsibacillus sp. genome draft.</title>
        <authorList>
            <person name="Shi S."/>
        </authorList>
    </citation>
    <scope>NUCLEOTIDE SEQUENCE [LARGE SCALE GENOMIC DNA]</scope>
    <source>
        <strain evidence="10 11">GY 10110</strain>
    </source>
</reference>
<evidence type="ECO:0000256" key="7">
    <source>
        <dbReference type="ARBA" id="ARBA00023136"/>
    </source>
</evidence>
<dbReference type="OrthoDB" id="9776218at2"/>
<dbReference type="GO" id="GO:0140359">
    <property type="term" value="F:ABC-type transporter activity"/>
    <property type="evidence" value="ECO:0007669"/>
    <property type="project" value="InterPro"/>
</dbReference>
<keyword evidence="4" id="KW-1003">Cell membrane</keyword>
<keyword evidence="7 8" id="KW-0472">Membrane</keyword>
<comment type="similarity">
    <text evidence="2">Belongs to the ABC-2 integral membrane protein family.</text>
</comment>
<evidence type="ECO:0000313" key="11">
    <source>
        <dbReference type="Proteomes" id="UP000276770"/>
    </source>
</evidence>
<keyword evidence="11" id="KW-1185">Reference proteome</keyword>
<protein>
    <submittedName>
        <fullName evidence="10">ABC transporter permease</fullName>
    </submittedName>
</protein>
<feature type="transmembrane region" description="Helical" evidence="8">
    <location>
        <begin position="190"/>
        <end position="213"/>
    </location>
</feature>
<dbReference type="GO" id="GO:0005886">
    <property type="term" value="C:plasma membrane"/>
    <property type="evidence" value="ECO:0007669"/>
    <property type="project" value="UniProtKB-SubCell"/>
</dbReference>
<dbReference type="Proteomes" id="UP000276770">
    <property type="component" value="Unassembled WGS sequence"/>
</dbReference>
<proteinExistence type="inferred from homology"/>
<keyword evidence="6 8" id="KW-1133">Transmembrane helix</keyword>
<feature type="transmembrane region" description="Helical" evidence="8">
    <location>
        <begin position="147"/>
        <end position="169"/>
    </location>
</feature>
<dbReference type="PROSITE" id="PS51012">
    <property type="entry name" value="ABC_TM2"/>
    <property type="match status" value="1"/>
</dbReference>
<dbReference type="AlphaFoldDB" id="A0A3L7JUU0"/>
<feature type="transmembrane region" description="Helical" evidence="8">
    <location>
        <begin position="259"/>
        <end position="276"/>
    </location>
</feature>
<dbReference type="PANTHER" id="PTHR30294">
    <property type="entry name" value="MEMBRANE COMPONENT OF ABC TRANSPORTER YHHJ-RELATED"/>
    <property type="match status" value="1"/>
</dbReference>
<accession>A0A3L7JUU0</accession>
<dbReference type="Pfam" id="PF12698">
    <property type="entry name" value="ABC2_membrane_3"/>
    <property type="match status" value="1"/>
</dbReference>
<dbReference type="PANTHER" id="PTHR30294:SF38">
    <property type="entry name" value="TRANSPORT PERMEASE PROTEIN"/>
    <property type="match status" value="1"/>
</dbReference>
<dbReference type="EMBL" id="RCVZ01000014">
    <property type="protein sequence ID" value="RLQ93441.1"/>
    <property type="molecule type" value="Genomic_DNA"/>
</dbReference>
<keyword evidence="5 8" id="KW-0812">Transmembrane</keyword>
<dbReference type="InterPro" id="IPR047817">
    <property type="entry name" value="ABC2_TM_bact-type"/>
</dbReference>
<evidence type="ECO:0000256" key="3">
    <source>
        <dbReference type="ARBA" id="ARBA00022448"/>
    </source>
</evidence>
<dbReference type="RefSeq" id="WP_121681893.1">
    <property type="nucleotide sequence ID" value="NZ_RCVZ01000014.1"/>
</dbReference>
<evidence type="ECO:0000313" key="10">
    <source>
        <dbReference type="EMBL" id="RLQ93441.1"/>
    </source>
</evidence>
<dbReference type="InterPro" id="IPR013525">
    <property type="entry name" value="ABC2_TM"/>
</dbReference>
<comment type="caution">
    <text evidence="10">The sequence shown here is derived from an EMBL/GenBank/DDBJ whole genome shotgun (WGS) entry which is preliminary data.</text>
</comment>
<sequence>MRISAFVLRIIQQVIRDKRTLALILLAPLLILTMLWLVFDSDKYDPKVGMVFSQPQQEKMIKHDDFKVYDSEAKARKAVKDGKLDGFVQLDQKPKLVVEGSDPTVNQLVMKKAQEALASSQSGTAAAPKLKIDYVYGSKDMGQFDSFGPVLLGFFCFFFVFLISGVSFLRERTSGTLERLLASPLRIWEMVISYVLGFGVFTIVQATLISWYAIYVLKMMMVGSFFNVLLIILLLSFTALTLGILLSAFARNELQMMQFIPLVVVPQVFFSGLFNLDTISDWLSWIGPITPLYYAADALKNIMIRGFSVGDISYDILILAGFSILFILLNIAALKTYRKV</sequence>
<feature type="domain" description="ABC transmembrane type-2" evidence="9">
    <location>
        <begin position="94"/>
        <end position="337"/>
    </location>
</feature>